<gene>
    <name evidence="2" type="ORF">SODALDRAFT_53681</name>
</gene>
<feature type="signal peptide" evidence="1">
    <location>
        <begin position="1"/>
        <end position="20"/>
    </location>
</feature>
<sequence>MRLLFFSLFLFPFHLGGCCSAVSDVLGNRLQGTCELASRVFALGGVRCIVGRQNRAEERGECNLLIRGKVTIYY</sequence>
<dbReference type="Proteomes" id="UP000272025">
    <property type="component" value="Unassembled WGS sequence"/>
</dbReference>
<dbReference type="RefSeq" id="XP_028463705.1">
    <property type="nucleotide sequence ID" value="XM_028615460.1"/>
</dbReference>
<dbReference type="GeneID" id="39583937"/>
<evidence type="ECO:0000313" key="3">
    <source>
        <dbReference type="Proteomes" id="UP000272025"/>
    </source>
</evidence>
<evidence type="ECO:0000313" key="2">
    <source>
        <dbReference type="EMBL" id="ROT35899.1"/>
    </source>
</evidence>
<name>A0A3N2PN36_SODAK</name>
<keyword evidence="1" id="KW-0732">Signal</keyword>
<dbReference type="AlphaFoldDB" id="A0A3N2PN36"/>
<proteinExistence type="predicted"/>
<dbReference type="EMBL" id="ML119060">
    <property type="protein sequence ID" value="ROT35899.1"/>
    <property type="molecule type" value="Genomic_DNA"/>
</dbReference>
<evidence type="ECO:0000256" key="1">
    <source>
        <dbReference type="SAM" id="SignalP"/>
    </source>
</evidence>
<organism evidence="2 3">
    <name type="scientific">Sodiomyces alkalinus (strain CBS 110278 / VKM F-3762 / F11)</name>
    <name type="common">Alkaliphilic filamentous fungus</name>
    <dbReference type="NCBI Taxonomy" id="1314773"/>
    <lineage>
        <taxon>Eukaryota</taxon>
        <taxon>Fungi</taxon>
        <taxon>Dikarya</taxon>
        <taxon>Ascomycota</taxon>
        <taxon>Pezizomycotina</taxon>
        <taxon>Sordariomycetes</taxon>
        <taxon>Hypocreomycetidae</taxon>
        <taxon>Glomerellales</taxon>
        <taxon>Plectosphaerellaceae</taxon>
        <taxon>Sodiomyces</taxon>
    </lineage>
</organism>
<feature type="chain" id="PRO_5018197172" description="Secreted protein" evidence="1">
    <location>
        <begin position="21"/>
        <end position="74"/>
    </location>
</feature>
<accession>A0A3N2PN36</accession>
<protein>
    <recommendedName>
        <fullName evidence="4">Secreted protein</fullName>
    </recommendedName>
</protein>
<keyword evidence="3" id="KW-1185">Reference proteome</keyword>
<evidence type="ECO:0008006" key="4">
    <source>
        <dbReference type="Google" id="ProtNLM"/>
    </source>
</evidence>
<reference evidence="2 3" key="1">
    <citation type="journal article" date="2018" name="Mol. Ecol.">
        <title>The obligate alkalophilic soda-lake fungus Sodiomyces alkalinus has shifted to a protein diet.</title>
        <authorList>
            <person name="Grum-Grzhimaylo A.A."/>
            <person name="Falkoski D.L."/>
            <person name="van den Heuvel J."/>
            <person name="Valero-Jimenez C.A."/>
            <person name="Min B."/>
            <person name="Choi I.G."/>
            <person name="Lipzen A."/>
            <person name="Daum C.G."/>
            <person name="Aanen D.K."/>
            <person name="Tsang A."/>
            <person name="Henrissat B."/>
            <person name="Bilanenko E.N."/>
            <person name="de Vries R.P."/>
            <person name="van Kan J.A.L."/>
            <person name="Grigoriev I.V."/>
            <person name="Debets A.J.M."/>
        </authorList>
    </citation>
    <scope>NUCLEOTIDE SEQUENCE [LARGE SCALE GENOMIC DNA]</scope>
    <source>
        <strain evidence="2 3">F11</strain>
    </source>
</reference>